<dbReference type="Pfam" id="PF24864">
    <property type="entry name" value="DUF7730"/>
    <property type="match status" value="1"/>
</dbReference>
<reference evidence="4" key="4">
    <citation type="journal article" date="2015" name="G3 (Bethesda)">
        <title>Genome sequences of three phytopathogenic species of the Magnaporthaceae family of fungi.</title>
        <authorList>
            <person name="Okagaki L.H."/>
            <person name="Nunes C.C."/>
            <person name="Sailsbery J."/>
            <person name="Clay B."/>
            <person name="Brown D."/>
            <person name="John T."/>
            <person name="Oh Y."/>
            <person name="Young N."/>
            <person name="Fitzgerald M."/>
            <person name="Haas B.J."/>
            <person name="Zeng Q."/>
            <person name="Young S."/>
            <person name="Adiconis X."/>
            <person name="Fan L."/>
            <person name="Levin J.Z."/>
            <person name="Mitchell T.K."/>
            <person name="Okubara P.A."/>
            <person name="Farman M.L."/>
            <person name="Kohn L.M."/>
            <person name="Birren B."/>
            <person name="Ma L.-J."/>
            <person name="Dean R.A."/>
        </authorList>
    </citation>
    <scope>NUCLEOTIDE SEQUENCE</scope>
    <source>
        <strain evidence="4">ATCC 64411 / 73-15</strain>
    </source>
</reference>
<evidence type="ECO:0000313" key="4">
    <source>
        <dbReference type="EnsemblFungi" id="MAPG_01318T0"/>
    </source>
</evidence>
<feature type="region of interest" description="Disordered" evidence="1">
    <location>
        <begin position="29"/>
        <end position="67"/>
    </location>
</feature>
<dbReference type="InterPro" id="IPR038883">
    <property type="entry name" value="AN11006-like"/>
</dbReference>
<dbReference type="EnsemblFungi" id="MAPG_01318T0">
    <property type="protein sequence ID" value="MAPG_01318T0"/>
    <property type="gene ID" value="MAPG_01318"/>
</dbReference>
<dbReference type="eggNOG" id="ENOG502TDAT">
    <property type="taxonomic scope" value="Eukaryota"/>
</dbReference>
<dbReference type="PANTHER" id="PTHR42085">
    <property type="entry name" value="F-BOX DOMAIN-CONTAINING PROTEIN"/>
    <property type="match status" value="1"/>
</dbReference>
<evidence type="ECO:0000256" key="1">
    <source>
        <dbReference type="SAM" id="MobiDB-lite"/>
    </source>
</evidence>
<sequence length="370" mass="41966">MAIHRRRWHSLLPLAAIRQLRKLSTIRDRVVKRRSGAPRANGSPPDTDPQAAQAAPPPTSMDGTQENDERDIIPAATTSAELESRSDPQLSSLFFSRLPPEIRRLIYIEVFRVWMNGSRRIHVSNENLVDTLDFAPCILDHSHPQHQTGGEDGSCIRGPLTVANANERNILIDANVHASGGPDPNLWWWWRWSLRVRWGDHMDCVSRAVRPRAGSGVRPTAADAMAHLRAMFLTSSRMYSESIATLFETTAFIFKSTADVTQFFETSPHRYTHLIKYIEFHFIYDKDCLYLRAIEPMYPRIASAVARSTPVVGIALWNDLVRALASAVPELSSLRVFIGAKPTAEKEAFWKAFDTVGWRPRTLQLRFRDE</sequence>
<dbReference type="OrthoDB" id="4757095at2759"/>
<reference evidence="5" key="2">
    <citation type="submission" date="2010-05" db="EMBL/GenBank/DDBJ databases">
        <title>The genome sequence of Magnaporthe poae strain ATCC 64411.</title>
        <authorList>
            <person name="Ma L.-J."/>
            <person name="Dead R."/>
            <person name="Young S."/>
            <person name="Zeng Q."/>
            <person name="Koehrsen M."/>
            <person name="Alvarado L."/>
            <person name="Berlin A."/>
            <person name="Chapman S.B."/>
            <person name="Chen Z."/>
            <person name="Freedman E."/>
            <person name="Gellesch M."/>
            <person name="Goldberg J."/>
            <person name="Griggs A."/>
            <person name="Gujja S."/>
            <person name="Heilman E.R."/>
            <person name="Heiman D."/>
            <person name="Hepburn T."/>
            <person name="Howarth C."/>
            <person name="Jen D."/>
            <person name="Larson L."/>
            <person name="Mehta T."/>
            <person name="Neiman D."/>
            <person name="Pearson M."/>
            <person name="Roberts A."/>
            <person name="Saif S."/>
            <person name="Shea T."/>
            <person name="Shenoy N."/>
            <person name="Sisk P."/>
            <person name="Stolte C."/>
            <person name="Sykes S."/>
            <person name="Walk T."/>
            <person name="White J."/>
            <person name="Yandava C."/>
            <person name="Haas B."/>
            <person name="Nusbaum C."/>
            <person name="Birren B."/>
        </authorList>
    </citation>
    <scope>NUCLEOTIDE SEQUENCE [LARGE SCALE GENOMIC DNA]</scope>
    <source>
        <strain evidence="5">ATCC 64411 / 73-15</strain>
    </source>
</reference>
<reference evidence="4" key="5">
    <citation type="submission" date="2015-06" db="UniProtKB">
        <authorList>
            <consortium name="EnsemblFungi"/>
        </authorList>
    </citation>
    <scope>IDENTIFICATION</scope>
    <source>
        <strain evidence="4">ATCC 64411</strain>
    </source>
</reference>
<dbReference type="OMA" id="MYPRIAS"/>
<gene>
    <name evidence="3" type="ORF">MAPG_01318</name>
</gene>
<dbReference type="EMBL" id="ADBL01000311">
    <property type="status" value="NOT_ANNOTATED_CDS"/>
    <property type="molecule type" value="Genomic_DNA"/>
</dbReference>
<feature type="domain" description="DUF7730" evidence="2">
    <location>
        <begin position="223"/>
        <end position="347"/>
    </location>
</feature>
<organism evidence="4 5">
    <name type="scientific">Magnaporthiopsis poae (strain ATCC 64411 / 73-15)</name>
    <name type="common">Kentucky bluegrass fungus</name>
    <name type="synonym">Magnaporthe poae</name>
    <dbReference type="NCBI Taxonomy" id="644358"/>
    <lineage>
        <taxon>Eukaryota</taxon>
        <taxon>Fungi</taxon>
        <taxon>Dikarya</taxon>
        <taxon>Ascomycota</taxon>
        <taxon>Pezizomycotina</taxon>
        <taxon>Sordariomycetes</taxon>
        <taxon>Sordariomycetidae</taxon>
        <taxon>Magnaporthales</taxon>
        <taxon>Magnaporthaceae</taxon>
        <taxon>Magnaporthiopsis</taxon>
    </lineage>
</organism>
<dbReference type="Proteomes" id="UP000011715">
    <property type="component" value="Unassembled WGS sequence"/>
</dbReference>
<dbReference type="PANTHER" id="PTHR42085:SF2">
    <property type="entry name" value="F-BOX DOMAIN-CONTAINING PROTEIN"/>
    <property type="match status" value="1"/>
</dbReference>
<keyword evidence="5" id="KW-1185">Reference proteome</keyword>
<evidence type="ECO:0000259" key="2">
    <source>
        <dbReference type="Pfam" id="PF24864"/>
    </source>
</evidence>
<dbReference type="EMBL" id="GL876966">
    <property type="protein sequence ID" value="KLU82244.1"/>
    <property type="molecule type" value="Genomic_DNA"/>
</dbReference>
<reference evidence="3" key="3">
    <citation type="submission" date="2011-03" db="EMBL/GenBank/DDBJ databases">
        <title>Annotation of Magnaporthe poae ATCC 64411.</title>
        <authorList>
            <person name="Ma L.-J."/>
            <person name="Dead R."/>
            <person name="Young S.K."/>
            <person name="Zeng Q."/>
            <person name="Gargeya S."/>
            <person name="Fitzgerald M."/>
            <person name="Haas B."/>
            <person name="Abouelleil A."/>
            <person name="Alvarado L."/>
            <person name="Arachchi H.M."/>
            <person name="Berlin A."/>
            <person name="Brown A."/>
            <person name="Chapman S.B."/>
            <person name="Chen Z."/>
            <person name="Dunbar C."/>
            <person name="Freedman E."/>
            <person name="Gearin G."/>
            <person name="Gellesch M."/>
            <person name="Goldberg J."/>
            <person name="Griggs A."/>
            <person name="Gujja S."/>
            <person name="Heiman D."/>
            <person name="Howarth C."/>
            <person name="Larson L."/>
            <person name="Lui A."/>
            <person name="MacDonald P.J.P."/>
            <person name="Mehta T."/>
            <person name="Montmayeur A."/>
            <person name="Murphy C."/>
            <person name="Neiman D."/>
            <person name="Pearson M."/>
            <person name="Priest M."/>
            <person name="Roberts A."/>
            <person name="Saif S."/>
            <person name="Shea T."/>
            <person name="Shenoy N."/>
            <person name="Sisk P."/>
            <person name="Stolte C."/>
            <person name="Sykes S."/>
            <person name="Yandava C."/>
            <person name="Wortman J."/>
            <person name="Nusbaum C."/>
            <person name="Birren B."/>
        </authorList>
    </citation>
    <scope>NUCLEOTIDE SEQUENCE</scope>
    <source>
        <strain evidence="3">ATCC 64411</strain>
    </source>
</reference>
<name>A0A0C4DND7_MAGP6</name>
<dbReference type="InterPro" id="IPR056632">
    <property type="entry name" value="DUF7730"/>
</dbReference>
<reference evidence="3" key="1">
    <citation type="submission" date="2010-05" db="EMBL/GenBank/DDBJ databases">
        <title>The Genome Sequence of Magnaporthe poae strain ATCC 64411.</title>
        <authorList>
            <consortium name="The Broad Institute Genome Sequencing Platform"/>
            <consortium name="Broad Institute Genome Sequencing Center for Infectious Disease"/>
            <person name="Ma L.-J."/>
            <person name="Dead R."/>
            <person name="Young S."/>
            <person name="Zeng Q."/>
            <person name="Koehrsen M."/>
            <person name="Alvarado L."/>
            <person name="Berlin A."/>
            <person name="Chapman S.B."/>
            <person name="Chen Z."/>
            <person name="Freedman E."/>
            <person name="Gellesch M."/>
            <person name="Goldberg J."/>
            <person name="Griggs A."/>
            <person name="Gujja S."/>
            <person name="Heilman E.R."/>
            <person name="Heiman D."/>
            <person name="Hepburn T."/>
            <person name="Howarth C."/>
            <person name="Jen D."/>
            <person name="Larson L."/>
            <person name="Mehta T."/>
            <person name="Neiman D."/>
            <person name="Pearson M."/>
            <person name="Roberts A."/>
            <person name="Saif S."/>
            <person name="Shea T."/>
            <person name="Shenoy N."/>
            <person name="Sisk P."/>
            <person name="Stolte C."/>
            <person name="Sykes S."/>
            <person name="Walk T."/>
            <person name="White J."/>
            <person name="Yandava C."/>
            <person name="Haas B."/>
            <person name="Nusbaum C."/>
            <person name="Birren B."/>
        </authorList>
    </citation>
    <scope>NUCLEOTIDE SEQUENCE</scope>
    <source>
        <strain evidence="3">ATCC 64411</strain>
    </source>
</reference>
<accession>A0A0C4DND7</accession>
<dbReference type="AlphaFoldDB" id="A0A0C4DND7"/>
<evidence type="ECO:0000313" key="5">
    <source>
        <dbReference type="Proteomes" id="UP000011715"/>
    </source>
</evidence>
<dbReference type="STRING" id="644358.A0A0C4DND7"/>
<protein>
    <recommendedName>
        <fullName evidence="2">DUF7730 domain-containing protein</fullName>
    </recommendedName>
</protein>
<dbReference type="VEuPathDB" id="FungiDB:MAPG_01318"/>
<feature type="compositionally biased region" description="Low complexity" evidence="1">
    <location>
        <begin position="44"/>
        <end position="54"/>
    </location>
</feature>
<evidence type="ECO:0000313" key="3">
    <source>
        <dbReference type="EMBL" id="KLU82244.1"/>
    </source>
</evidence>
<proteinExistence type="predicted"/>